<comment type="subcellular location">
    <subcellularLocation>
        <location evidence="1 3">Nucleus</location>
    </subcellularLocation>
</comment>
<dbReference type="InterPro" id="IPR017923">
    <property type="entry name" value="TFIIS_N"/>
</dbReference>
<evidence type="ECO:0000259" key="5">
    <source>
        <dbReference type="PROSITE" id="PS51319"/>
    </source>
</evidence>
<feature type="non-terminal residue" evidence="7">
    <location>
        <position position="1"/>
    </location>
</feature>
<dbReference type="Gene3D" id="1.20.930.10">
    <property type="entry name" value="Conserved domain common to transcription factors TFIIS, elongin A, CRSP70"/>
    <property type="match status" value="1"/>
</dbReference>
<evidence type="ECO:0000313" key="7">
    <source>
        <dbReference type="EMBL" id="KAH0631247.1"/>
    </source>
</evidence>
<evidence type="ECO:0000256" key="4">
    <source>
        <dbReference type="SAM" id="MobiDB-lite"/>
    </source>
</evidence>
<feature type="region of interest" description="Disordered" evidence="4">
    <location>
        <begin position="92"/>
        <end position="172"/>
    </location>
</feature>
<protein>
    <recommendedName>
        <fullName evidence="9">Transcription elongation factor A protein 3</fullName>
    </recommendedName>
</protein>
<dbReference type="PROSITE" id="PS51319">
    <property type="entry name" value="TFIIS_N"/>
    <property type="match status" value="1"/>
</dbReference>
<feature type="domain" description="TFIIS central" evidence="6">
    <location>
        <begin position="194"/>
        <end position="241"/>
    </location>
</feature>
<evidence type="ECO:0008006" key="9">
    <source>
        <dbReference type="Google" id="ProtNLM"/>
    </source>
</evidence>
<dbReference type="SMART" id="SM00509">
    <property type="entry name" value="TFS2N"/>
    <property type="match status" value="1"/>
</dbReference>
<dbReference type="SUPFAM" id="SSF47676">
    <property type="entry name" value="Conserved domain common to transcription factors TFIIS, elongin A, CRSP70"/>
    <property type="match status" value="1"/>
</dbReference>
<feature type="compositionally biased region" description="Basic and acidic residues" evidence="4">
    <location>
        <begin position="121"/>
        <end position="133"/>
    </location>
</feature>
<dbReference type="InterPro" id="IPR003617">
    <property type="entry name" value="TFIIS/CRSP70_N_sub"/>
</dbReference>
<keyword evidence="8" id="KW-1185">Reference proteome</keyword>
<dbReference type="InterPro" id="IPR035441">
    <property type="entry name" value="TFIIS/LEDGF_dom_sf"/>
</dbReference>
<feature type="domain" description="TFIIS N-terminal" evidence="5">
    <location>
        <begin position="1"/>
        <end position="59"/>
    </location>
</feature>
<evidence type="ECO:0000313" key="8">
    <source>
        <dbReference type="Proteomes" id="UP000826234"/>
    </source>
</evidence>
<proteinExistence type="predicted"/>
<feature type="compositionally biased region" description="Low complexity" evidence="4">
    <location>
        <begin position="135"/>
        <end position="148"/>
    </location>
</feature>
<dbReference type="SUPFAM" id="SSF46942">
    <property type="entry name" value="Elongation factor TFIIS domain 2"/>
    <property type="match status" value="1"/>
</dbReference>
<evidence type="ECO:0000256" key="3">
    <source>
        <dbReference type="PROSITE-ProRule" id="PRU00649"/>
    </source>
</evidence>
<dbReference type="InterPro" id="IPR003618">
    <property type="entry name" value="TFIIS_cen_dom"/>
</dbReference>
<dbReference type="CDD" id="cd00183">
    <property type="entry name" value="TFIIS_I"/>
    <property type="match status" value="1"/>
</dbReference>
<dbReference type="PANTHER" id="PTHR11477:SF4">
    <property type="entry name" value="TRANSCRIPTION ELONGATION FACTOR A PROTEIN 3"/>
    <property type="match status" value="1"/>
</dbReference>
<dbReference type="EMBL" id="JAIPUX010000035">
    <property type="protein sequence ID" value="KAH0631247.1"/>
    <property type="molecule type" value="Genomic_DNA"/>
</dbReference>
<name>A0ABQ7TP50_PHRPL</name>
<comment type="caution">
    <text evidence="7">The sequence shown here is derived from an EMBL/GenBank/DDBJ whole genome shotgun (WGS) entry which is preliminary data.</text>
</comment>
<feature type="compositionally biased region" description="Polar residues" evidence="4">
    <location>
        <begin position="92"/>
        <end position="102"/>
    </location>
</feature>
<organism evidence="7 8">
    <name type="scientific">Phrynosoma platyrhinos</name>
    <name type="common">Desert horned lizard</name>
    <dbReference type="NCBI Taxonomy" id="52577"/>
    <lineage>
        <taxon>Eukaryota</taxon>
        <taxon>Metazoa</taxon>
        <taxon>Chordata</taxon>
        <taxon>Craniata</taxon>
        <taxon>Vertebrata</taxon>
        <taxon>Euteleostomi</taxon>
        <taxon>Lepidosauria</taxon>
        <taxon>Squamata</taxon>
        <taxon>Bifurcata</taxon>
        <taxon>Unidentata</taxon>
        <taxon>Episquamata</taxon>
        <taxon>Toxicofera</taxon>
        <taxon>Iguania</taxon>
        <taxon>Phrynosomatidae</taxon>
        <taxon>Phrynosomatinae</taxon>
        <taxon>Phrynosoma</taxon>
    </lineage>
</organism>
<dbReference type="PROSITE" id="PS51321">
    <property type="entry name" value="TFIIS_CENTRAL"/>
    <property type="match status" value="1"/>
</dbReference>
<keyword evidence="2 3" id="KW-0539">Nucleus</keyword>
<dbReference type="Pfam" id="PF08711">
    <property type="entry name" value="Med26"/>
    <property type="match status" value="1"/>
</dbReference>
<dbReference type="InterPro" id="IPR036575">
    <property type="entry name" value="TFIIS_cen_dom_sf"/>
</dbReference>
<reference evidence="7 8" key="1">
    <citation type="journal article" date="2022" name="Gigascience">
        <title>A chromosome-level genome assembly and annotation of the desert horned lizard, Phrynosoma platyrhinos, provides insight into chromosomal rearrangements among reptiles.</title>
        <authorList>
            <person name="Koochekian N."/>
            <person name="Ascanio A."/>
            <person name="Farleigh K."/>
            <person name="Card D.C."/>
            <person name="Schield D.R."/>
            <person name="Castoe T.A."/>
            <person name="Jezkova T."/>
        </authorList>
    </citation>
    <scope>NUCLEOTIDE SEQUENCE [LARGE SCALE GENOMIC DNA]</scope>
    <source>
        <strain evidence="7">NK-2021</strain>
    </source>
</reference>
<evidence type="ECO:0000256" key="2">
    <source>
        <dbReference type="ARBA" id="ARBA00023242"/>
    </source>
</evidence>
<gene>
    <name evidence="7" type="ORF">JD844_005498</name>
</gene>
<evidence type="ECO:0000256" key="1">
    <source>
        <dbReference type="ARBA" id="ARBA00004123"/>
    </source>
</evidence>
<evidence type="ECO:0000259" key="6">
    <source>
        <dbReference type="PROSITE" id="PS51321"/>
    </source>
</evidence>
<accession>A0ABQ7TP50</accession>
<sequence>EGALDLLKKLNSCTMTIQLLQTTRIGIAVNTIRKHSRDEEVVALAKVLIKNWKKLLESSQSQKSKKEKEKEKGNIPGLQLLCGARKLNKSISQETEPKSCSSVIPKPDRDPKGALSASKKLHLELKKERRDSEDSFSSTVASSSSSSSPKTLSGDRSNSKPKQEGPKTPTSPVTPTFASSVCFLASCYLTGDSVRDKCIEMISAALKMDDDYKTFGVNCDKMAAEIEDHILSMAIGCEVPI</sequence>
<dbReference type="Proteomes" id="UP000826234">
    <property type="component" value="Unassembled WGS sequence"/>
</dbReference>
<dbReference type="Gene3D" id="1.10.472.30">
    <property type="entry name" value="Transcription elongation factor S-II, central domain"/>
    <property type="match status" value="1"/>
</dbReference>
<dbReference type="PIRSF" id="PIRSF006704">
    <property type="entry name" value="TF_IIS"/>
    <property type="match status" value="1"/>
</dbReference>
<dbReference type="PANTHER" id="PTHR11477">
    <property type="entry name" value="TRANSCRIPTION FACTOR S-II ZINC FINGER DOMAIN-CONTAINING PROTEIN"/>
    <property type="match status" value="1"/>
</dbReference>
<dbReference type="InterPro" id="IPR035100">
    <property type="entry name" value="TF_IIS-typ"/>
</dbReference>